<keyword evidence="3" id="KW-1185">Reference proteome</keyword>
<reference evidence="2 3" key="2">
    <citation type="journal article" date="2013" name="PLoS ONE">
        <title>INDIGO - INtegrated Data Warehouse of MIcrobial GenOmes with Examples from the Red Sea Extremophiles.</title>
        <authorList>
            <person name="Alam I."/>
            <person name="Antunes A."/>
            <person name="Kamau A.A."/>
            <person name="Ba Alawi W."/>
            <person name="Kalkatawi M."/>
            <person name="Stingl U."/>
            <person name="Bajic V.B."/>
        </authorList>
    </citation>
    <scope>NUCLEOTIDE SEQUENCE [LARGE SCALE GENOMIC DNA]</scope>
    <source>
        <strain evidence="2 3">SSD-17B</strain>
    </source>
</reference>
<feature type="transmembrane region" description="Helical" evidence="1">
    <location>
        <begin position="12"/>
        <end position="33"/>
    </location>
</feature>
<evidence type="ECO:0000313" key="2">
    <source>
        <dbReference type="EMBL" id="ERJ12763.1"/>
    </source>
</evidence>
<name>F7PVR6_9MOLU</name>
<dbReference type="InParanoid" id="F7PVR6"/>
<comment type="caution">
    <text evidence="2">The sequence shown here is derived from an EMBL/GenBank/DDBJ whole genome shotgun (WGS) entry which is preliminary data.</text>
</comment>
<reference evidence="2 3" key="1">
    <citation type="journal article" date="2011" name="J. Bacteriol.">
        <title>Genome sequence of Haloplasma contractile, an unusual contractile bacterium from a deep-sea anoxic brine lake.</title>
        <authorList>
            <person name="Antunes A."/>
            <person name="Alam I."/>
            <person name="El Dorry H."/>
            <person name="Siam R."/>
            <person name="Robertson A."/>
            <person name="Bajic V.B."/>
            <person name="Stingl U."/>
        </authorList>
    </citation>
    <scope>NUCLEOTIDE SEQUENCE [LARGE SCALE GENOMIC DNA]</scope>
    <source>
        <strain evidence="2 3">SSD-17B</strain>
    </source>
</reference>
<accession>F7PVR6</accession>
<gene>
    <name evidence="2" type="ORF">HLPCO_001103</name>
</gene>
<dbReference type="Proteomes" id="UP000005707">
    <property type="component" value="Unassembled WGS sequence"/>
</dbReference>
<organism evidence="2 3">
    <name type="scientific">Haloplasma contractile SSD-17B</name>
    <dbReference type="NCBI Taxonomy" id="1033810"/>
    <lineage>
        <taxon>Bacteria</taxon>
        <taxon>Bacillati</taxon>
        <taxon>Mycoplasmatota</taxon>
        <taxon>Mollicutes</taxon>
        <taxon>Haloplasmatales</taxon>
        <taxon>Haloplasmataceae</taxon>
        <taxon>Haloplasma</taxon>
    </lineage>
</organism>
<keyword evidence="1" id="KW-1133">Transmembrane helix</keyword>
<keyword evidence="1" id="KW-0812">Transmembrane</keyword>
<dbReference type="EMBL" id="AFNU02000003">
    <property type="protein sequence ID" value="ERJ12763.1"/>
    <property type="molecule type" value="Genomic_DNA"/>
</dbReference>
<evidence type="ECO:0000256" key="1">
    <source>
        <dbReference type="SAM" id="Phobius"/>
    </source>
</evidence>
<feature type="transmembrane region" description="Helical" evidence="1">
    <location>
        <begin position="69"/>
        <end position="88"/>
    </location>
</feature>
<dbReference type="AlphaFoldDB" id="F7PVR6"/>
<proteinExistence type="predicted"/>
<protein>
    <submittedName>
        <fullName evidence="2">Uncharacterized protein</fullName>
    </submittedName>
</protein>
<dbReference type="RefSeq" id="WP_008825826.1">
    <property type="nucleotide sequence ID" value="NZ_AFNU02000003.1"/>
</dbReference>
<sequence>MSVLSSKKQEKLYLLLYLLFLILFTGLIVKGFYEVDQYFENPYPTYQNSVTKMNGGLSINLSRFRLGRIIYITGFIGLILCNAIYFYHKRKQKQLKAMRISAIHNLKKNVSIERVAQITQLSISDVIFIRYELDKN</sequence>
<keyword evidence="1" id="KW-0472">Membrane</keyword>
<evidence type="ECO:0000313" key="3">
    <source>
        <dbReference type="Proteomes" id="UP000005707"/>
    </source>
</evidence>